<dbReference type="PANTHER" id="PTHR35007">
    <property type="entry name" value="INTEGRAL MEMBRANE PROTEIN-RELATED"/>
    <property type="match status" value="1"/>
</dbReference>
<protein>
    <submittedName>
        <fullName evidence="8">Type II secretion system protein</fullName>
    </submittedName>
</protein>
<evidence type="ECO:0000313" key="8">
    <source>
        <dbReference type="EMBL" id="OYO16105.1"/>
    </source>
</evidence>
<evidence type="ECO:0000256" key="1">
    <source>
        <dbReference type="ARBA" id="ARBA00004651"/>
    </source>
</evidence>
<feature type="non-terminal residue" evidence="8">
    <location>
        <position position="1"/>
    </location>
</feature>
<proteinExistence type="predicted"/>
<dbReference type="Proteomes" id="UP000215896">
    <property type="component" value="Unassembled WGS sequence"/>
</dbReference>
<reference evidence="8 9" key="1">
    <citation type="submission" date="2017-07" db="EMBL/GenBank/DDBJ databases">
        <title>Draft whole genome sequences of clinical Proprionibacteriaceae strains.</title>
        <authorList>
            <person name="Bernier A.-M."/>
            <person name="Bernard K."/>
            <person name="Domingo M.-C."/>
        </authorList>
    </citation>
    <scope>NUCLEOTIDE SEQUENCE [LARGE SCALE GENOMIC DNA]</scope>
    <source>
        <strain evidence="8 9">NML 030167</strain>
    </source>
</reference>
<dbReference type="InterPro" id="IPR018076">
    <property type="entry name" value="T2SS_GspF_dom"/>
</dbReference>
<keyword evidence="5 6" id="KW-0472">Membrane</keyword>
<gene>
    <name evidence="8" type="ORF">CGZ94_05155</name>
</gene>
<dbReference type="Pfam" id="PF00482">
    <property type="entry name" value="T2SSF"/>
    <property type="match status" value="1"/>
</dbReference>
<sequence>SLGNVPSAALGVAAEDVAVLAPAAAAARIGAEVPQVWQRQAAEPGYADLAALARAWQVAGRTGAPLGPSLLRVADGLRVEEELRRTVAGELAAPRMTGVVLALLPVAGVALGYLIGGDPLSFLTGTPWGQVCLLGGTLLAAAGLLWTERLGALGAG</sequence>
<organism evidence="8 9">
    <name type="scientific">Enemella evansiae</name>
    <dbReference type="NCBI Taxonomy" id="2016499"/>
    <lineage>
        <taxon>Bacteria</taxon>
        <taxon>Bacillati</taxon>
        <taxon>Actinomycetota</taxon>
        <taxon>Actinomycetes</taxon>
        <taxon>Propionibacteriales</taxon>
        <taxon>Propionibacteriaceae</taxon>
        <taxon>Enemella</taxon>
    </lineage>
</organism>
<accession>A0A255GJU7</accession>
<evidence type="ECO:0000313" key="9">
    <source>
        <dbReference type="Proteomes" id="UP000215896"/>
    </source>
</evidence>
<evidence type="ECO:0000256" key="2">
    <source>
        <dbReference type="ARBA" id="ARBA00022475"/>
    </source>
</evidence>
<evidence type="ECO:0000259" key="7">
    <source>
        <dbReference type="Pfam" id="PF00482"/>
    </source>
</evidence>
<keyword evidence="3 6" id="KW-0812">Transmembrane</keyword>
<feature type="transmembrane region" description="Helical" evidence="6">
    <location>
        <begin position="98"/>
        <end position="116"/>
    </location>
</feature>
<keyword evidence="2" id="KW-1003">Cell membrane</keyword>
<name>A0A255GJU7_9ACTN</name>
<dbReference type="EMBL" id="NMVO01000005">
    <property type="protein sequence ID" value="OYO16105.1"/>
    <property type="molecule type" value="Genomic_DNA"/>
</dbReference>
<evidence type="ECO:0000256" key="3">
    <source>
        <dbReference type="ARBA" id="ARBA00022692"/>
    </source>
</evidence>
<dbReference type="RefSeq" id="WP_179258002.1">
    <property type="nucleotide sequence ID" value="NZ_NMVO01000005.1"/>
</dbReference>
<comment type="caution">
    <text evidence="8">The sequence shown here is derived from an EMBL/GenBank/DDBJ whole genome shotgun (WGS) entry which is preliminary data.</text>
</comment>
<keyword evidence="4 6" id="KW-1133">Transmembrane helix</keyword>
<feature type="transmembrane region" description="Helical" evidence="6">
    <location>
        <begin position="128"/>
        <end position="147"/>
    </location>
</feature>
<feature type="domain" description="Type II secretion system protein GspF" evidence="7">
    <location>
        <begin position="24"/>
        <end position="110"/>
    </location>
</feature>
<evidence type="ECO:0000256" key="4">
    <source>
        <dbReference type="ARBA" id="ARBA00022989"/>
    </source>
</evidence>
<dbReference type="PANTHER" id="PTHR35007:SF4">
    <property type="entry name" value="CONSERVED TRANSMEMBRANE PROTEIN-RELATED"/>
    <property type="match status" value="1"/>
</dbReference>
<dbReference type="GO" id="GO:0005886">
    <property type="term" value="C:plasma membrane"/>
    <property type="evidence" value="ECO:0007669"/>
    <property type="project" value="UniProtKB-SubCell"/>
</dbReference>
<evidence type="ECO:0000256" key="5">
    <source>
        <dbReference type="ARBA" id="ARBA00023136"/>
    </source>
</evidence>
<dbReference type="AlphaFoldDB" id="A0A255GJU7"/>
<comment type="subcellular location">
    <subcellularLocation>
        <location evidence="1">Cell membrane</location>
        <topology evidence="1">Multi-pass membrane protein</topology>
    </subcellularLocation>
</comment>
<evidence type="ECO:0000256" key="6">
    <source>
        <dbReference type="SAM" id="Phobius"/>
    </source>
</evidence>
<keyword evidence="9" id="KW-1185">Reference proteome</keyword>